<evidence type="ECO:0000256" key="2">
    <source>
        <dbReference type="RuleBase" id="RU003616"/>
    </source>
</evidence>
<proteinExistence type="inferred from homology"/>
<sequence>MGLFSRPLIVTMPVGHPYHGTSAQTSMLDHLVADLFDGIVNSPMCRRSQNCGMVGPEHAATLFFPDTVKRKRFPWVHKLDFTGFHPKDISVKIDGVMLSVSAKREQRDGDNYDVIERVRRVKIPDDVDSKKLSCFMSPAGYFVVKGRYADKVCDTQCPEKCKAGQQRCCGKKEKCCKEDKIQTSKEKPCPETIETSVKNDGNPNNSEFPTEVEPVSLAECIVESPDQSLINSRCPSPAPSSADFVILDEDAHGKPDFEPVEQLHQTTTEEKTDQPVCDANNVVDIDGKKHFRVQLDMGSVPVENISIRARDGSLQVYATKKTEEDDGVRLDMEVRRDFRLPERADAGSARASIRDDGMLVVSVPLRDEQQTRDIPVEQ</sequence>
<dbReference type="AlphaFoldDB" id="A0A9D4IWV0"/>
<dbReference type="CDD" id="cd06526">
    <property type="entry name" value="metazoan_ACD"/>
    <property type="match status" value="2"/>
</dbReference>
<dbReference type="PANTHER" id="PTHR45640">
    <property type="entry name" value="HEAT SHOCK PROTEIN HSP-12.2-RELATED"/>
    <property type="match status" value="1"/>
</dbReference>
<feature type="domain" description="SHSP" evidence="3">
    <location>
        <begin position="267"/>
        <end position="378"/>
    </location>
</feature>
<comment type="caution">
    <text evidence="4">The sequence shown here is derived from an EMBL/GenBank/DDBJ whole genome shotgun (WGS) entry which is preliminary data.</text>
</comment>
<evidence type="ECO:0000313" key="4">
    <source>
        <dbReference type="EMBL" id="KAH3787552.1"/>
    </source>
</evidence>
<dbReference type="InterPro" id="IPR002068">
    <property type="entry name" value="A-crystallin/Hsp20_dom"/>
</dbReference>
<gene>
    <name evidence="4" type="ORF">DPMN_165678</name>
</gene>
<evidence type="ECO:0000313" key="5">
    <source>
        <dbReference type="Proteomes" id="UP000828390"/>
    </source>
</evidence>
<dbReference type="GO" id="GO:0005737">
    <property type="term" value="C:cytoplasm"/>
    <property type="evidence" value="ECO:0007669"/>
    <property type="project" value="TreeGrafter"/>
</dbReference>
<protein>
    <recommendedName>
        <fullName evidence="3">SHSP domain-containing protein</fullName>
    </recommendedName>
</protein>
<reference evidence="4" key="2">
    <citation type="submission" date="2020-11" db="EMBL/GenBank/DDBJ databases">
        <authorList>
            <person name="McCartney M.A."/>
            <person name="Auch B."/>
            <person name="Kono T."/>
            <person name="Mallez S."/>
            <person name="Becker A."/>
            <person name="Gohl D.M."/>
            <person name="Silverstein K.A.T."/>
            <person name="Koren S."/>
            <person name="Bechman K.B."/>
            <person name="Herman A."/>
            <person name="Abrahante J.E."/>
            <person name="Garbe J."/>
        </authorList>
    </citation>
    <scope>NUCLEOTIDE SEQUENCE</scope>
    <source>
        <strain evidence="4">Duluth1</strain>
        <tissue evidence="4">Whole animal</tissue>
    </source>
</reference>
<organism evidence="4 5">
    <name type="scientific">Dreissena polymorpha</name>
    <name type="common">Zebra mussel</name>
    <name type="synonym">Mytilus polymorpha</name>
    <dbReference type="NCBI Taxonomy" id="45954"/>
    <lineage>
        <taxon>Eukaryota</taxon>
        <taxon>Metazoa</taxon>
        <taxon>Spiralia</taxon>
        <taxon>Lophotrochozoa</taxon>
        <taxon>Mollusca</taxon>
        <taxon>Bivalvia</taxon>
        <taxon>Autobranchia</taxon>
        <taxon>Heteroconchia</taxon>
        <taxon>Euheterodonta</taxon>
        <taxon>Imparidentia</taxon>
        <taxon>Neoheterodontei</taxon>
        <taxon>Myida</taxon>
        <taxon>Dreissenoidea</taxon>
        <taxon>Dreissenidae</taxon>
        <taxon>Dreissena</taxon>
    </lineage>
</organism>
<reference evidence="4" key="1">
    <citation type="journal article" date="2019" name="bioRxiv">
        <title>The Genome of the Zebra Mussel, Dreissena polymorpha: A Resource for Invasive Species Research.</title>
        <authorList>
            <person name="McCartney M.A."/>
            <person name="Auch B."/>
            <person name="Kono T."/>
            <person name="Mallez S."/>
            <person name="Zhang Y."/>
            <person name="Obille A."/>
            <person name="Becker A."/>
            <person name="Abrahante J.E."/>
            <person name="Garbe J."/>
            <person name="Badalamenti J.P."/>
            <person name="Herman A."/>
            <person name="Mangelson H."/>
            <person name="Liachko I."/>
            <person name="Sullivan S."/>
            <person name="Sone E.D."/>
            <person name="Koren S."/>
            <person name="Silverstein K.A.T."/>
            <person name="Beckman K.B."/>
            <person name="Gohl D.M."/>
        </authorList>
    </citation>
    <scope>NUCLEOTIDE SEQUENCE</scope>
    <source>
        <strain evidence="4">Duluth1</strain>
        <tissue evidence="4">Whole animal</tissue>
    </source>
</reference>
<dbReference type="Gene3D" id="2.60.40.790">
    <property type="match status" value="2"/>
</dbReference>
<dbReference type="Pfam" id="PF00011">
    <property type="entry name" value="HSP20"/>
    <property type="match status" value="2"/>
</dbReference>
<dbReference type="EMBL" id="JAIWYP010000008">
    <property type="protein sequence ID" value="KAH3787552.1"/>
    <property type="molecule type" value="Genomic_DNA"/>
</dbReference>
<dbReference type="PANTHER" id="PTHR45640:SF26">
    <property type="entry name" value="RE23625P"/>
    <property type="match status" value="1"/>
</dbReference>
<comment type="similarity">
    <text evidence="1 2">Belongs to the small heat shock protein (HSP20) family.</text>
</comment>
<dbReference type="GO" id="GO:0051082">
    <property type="term" value="F:unfolded protein binding"/>
    <property type="evidence" value="ECO:0007669"/>
    <property type="project" value="TreeGrafter"/>
</dbReference>
<keyword evidence="5" id="KW-1185">Reference proteome</keyword>
<evidence type="ECO:0000256" key="1">
    <source>
        <dbReference type="PROSITE-ProRule" id="PRU00285"/>
    </source>
</evidence>
<evidence type="ECO:0000259" key="3">
    <source>
        <dbReference type="PROSITE" id="PS01031"/>
    </source>
</evidence>
<dbReference type="Proteomes" id="UP000828390">
    <property type="component" value="Unassembled WGS sequence"/>
</dbReference>
<dbReference type="GO" id="GO:0042026">
    <property type="term" value="P:protein refolding"/>
    <property type="evidence" value="ECO:0007669"/>
    <property type="project" value="TreeGrafter"/>
</dbReference>
<dbReference type="GO" id="GO:0005634">
    <property type="term" value="C:nucleus"/>
    <property type="evidence" value="ECO:0007669"/>
    <property type="project" value="TreeGrafter"/>
</dbReference>
<dbReference type="InterPro" id="IPR008978">
    <property type="entry name" value="HSP20-like_chaperone"/>
</dbReference>
<name>A0A9D4IWV0_DREPO</name>
<dbReference type="SUPFAM" id="SSF49764">
    <property type="entry name" value="HSP20-like chaperones"/>
    <property type="match status" value="2"/>
</dbReference>
<dbReference type="GO" id="GO:0009408">
    <property type="term" value="P:response to heat"/>
    <property type="evidence" value="ECO:0007669"/>
    <property type="project" value="TreeGrafter"/>
</dbReference>
<dbReference type="InterPro" id="IPR001436">
    <property type="entry name" value="Alpha-crystallin/sHSP_animal"/>
</dbReference>
<accession>A0A9D4IWV0</accession>
<dbReference type="PROSITE" id="PS01031">
    <property type="entry name" value="SHSP"/>
    <property type="match status" value="1"/>
</dbReference>